<dbReference type="EMBL" id="JABFJW010000448">
    <property type="protein sequence ID" value="NOK14314.1"/>
    <property type="molecule type" value="Genomic_DNA"/>
</dbReference>
<name>A0A7Y4JZW3_9BACT</name>
<dbReference type="Proteomes" id="UP000528460">
    <property type="component" value="Unassembled WGS sequence"/>
</dbReference>
<comment type="caution">
    <text evidence="1">The sequence shown here is derived from an EMBL/GenBank/DDBJ whole genome shotgun (WGS) entry which is preliminary data.</text>
</comment>
<evidence type="ECO:0000313" key="2">
    <source>
        <dbReference type="Proteomes" id="UP000528460"/>
    </source>
</evidence>
<organism evidence="1 2">
    <name type="scientific">Corallococcus exercitus</name>
    <dbReference type="NCBI Taxonomy" id="2316736"/>
    <lineage>
        <taxon>Bacteria</taxon>
        <taxon>Pseudomonadati</taxon>
        <taxon>Myxococcota</taxon>
        <taxon>Myxococcia</taxon>
        <taxon>Myxococcales</taxon>
        <taxon>Cystobacterineae</taxon>
        <taxon>Myxococcaceae</taxon>
        <taxon>Corallococcus</taxon>
    </lineage>
</organism>
<reference evidence="1 2" key="1">
    <citation type="submission" date="2020-05" db="EMBL/GenBank/DDBJ databases">
        <authorList>
            <person name="Whitworth D."/>
        </authorList>
    </citation>
    <scope>NUCLEOTIDE SEQUENCE [LARGE SCALE GENOMIC DNA]</scope>
    <source>
        <strain evidence="1 2">CA046A</strain>
    </source>
</reference>
<proteinExistence type="predicted"/>
<gene>
    <name evidence="1" type="ORF">HNS30_35275</name>
</gene>
<evidence type="ECO:0000313" key="1">
    <source>
        <dbReference type="EMBL" id="NOK14314.1"/>
    </source>
</evidence>
<dbReference type="AlphaFoldDB" id="A0A7Y4JZW3"/>
<sequence>MSHDESTYLDEGREDLELSAEGEFGRTVVPLEPTEDRRWGHLDEEAWGGWHVAE</sequence>
<protein>
    <submittedName>
        <fullName evidence="1">Uncharacterized protein</fullName>
    </submittedName>
</protein>
<accession>A0A7Y4JZW3</accession>
<dbReference type="RefSeq" id="WP_171421415.1">
    <property type="nucleotide sequence ID" value="NZ_JABFJW010000448.1"/>
</dbReference>